<dbReference type="Pfam" id="PF00392">
    <property type="entry name" value="GntR"/>
    <property type="match status" value="1"/>
</dbReference>
<reference evidence="5 6" key="1">
    <citation type="submission" date="2018-01" db="EMBL/GenBank/DDBJ databases">
        <title>Lactibacter flavus gen. nov., sp. nov., a novel bacterium of the family Propionibacteriaceae isolated from raw milk and dairy products.</title>
        <authorList>
            <person name="Wenning M."/>
            <person name="Breitenwieser F."/>
            <person name="Huptas C."/>
            <person name="von Neubeck M."/>
            <person name="Busse H.-J."/>
            <person name="Scherer S."/>
        </authorList>
    </citation>
    <scope>NUCLEOTIDE SEQUENCE [LARGE SCALE GENOMIC DNA]</scope>
    <source>
        <strain evidence="5 6">VG341</strain>
    </source>
</reference>
<dbReference type="InterPro" id="IPR036390">
    <property type="entry name" value="WH_DNA-bd_sf"/>
</dbReference>
<sequence>MWRLDPGSPHPPFEQIKAQISEGRATGALAAGFRLPPVRRLAEELGLAANTVARAYRELESEGVIETRGRAGSFVTGESVALSTLDTAAALFWAQAQELGFDLSVAGEALRRAAKA</sequence>
<gene>
    <name evidence="5" type="ORF">C1706_07655</name>
</gene>
<dbReference type="Proteomes" id="UP000290624">
    <property type="component" value="Unassembled WGS sequence"/>
</dbReference>
<dbReference type="AlphaFoldDB" id="A0A4Q2EGR3"/>
<keyword evidence="1" id="KW-0805">Transcription regulation</keyword>
<dbReference type="CDD" id="cd07377">
    <property type="entry name" value="WHTH_GntR"/>
    <property type="match status" value="1"/>
</dbReference>
<dbReference type="Gene3D" id="1.10.10.10">
    <property type="entry name" value="Winged helix-like DNA-binding domain superfamily/Winged helix DNA-binding domain"/>
    <property type="match status" value="1"/>
</dbReference>
<evidence type="ECO:0000256" key="3">
    <source>
        <dbReference type="ARBA" id="ARBA00023163"/>
    </source>
</evidence>
<accession>A0A4Q2EGR3</accession>
<keyword evidence="3" id="KW-0804">Transcription</keyword>
<keyword evidence="2" id="KW-0238">DNA-binding</keyword>
<protein>
    <submittedName>
        <fullName evidence="5">GntR family transcriptional regulator</fullName>
    </submittedName>
</protein>
<comment type="caution">
    <text evidence="5">The sequence shown here is derived from an EMBL/GenBank/DDBJ whole genome shotgun (WGS) entry which is preliminary data.</text>
</comment>
<dbReference type="PANTHER" id="PTHR38445">
    <property type="entry name" value="HTH-TYPE TRANSCRIPTIONAL REPRESSOR YTRA"/>
    <property type="match status" value="1"/>
</dbReference>
<dbReference type="SUPFAM" id="SSF46785">
    <property type="entry name" value="Winged helix' DNA-binding domain"/>
    <property type="match status" value="1"/>
</dbReference>
<dbReference type="InterPro" id="IPR000524">
    <property type="entry name" value="Tscrpt_reg_HTH_GntR"/>
</dbReference>
<dbReference type="EMBL" id="PPCV01000004">
    <property type="protein sequence ID" value="RXW32479.1"/>
    <property type="molecule type" value="Genomic_DNA"/>
</dbReference>
<keyword evidence="6" id="KW-1185">Reference proteome</keyword>
<evidence type="ECO:0000313" key="5">
    <source>
        <dbReference type="EMBL" id="RXW32479.1"/>
    </source>
</evidence>
<evidence type="ECO:0000259" key="4">
    <source>
        <dbReference type="PROSITE" id="PS50949"/>
    </source>
</evidence>
<organism evidence="5 6">
    <name type="scientific">Propioniciclava flava</name>
    <dbReference type="NCBI Taxonomy" id="2072026"/>
    <lineage>
        <taxon>Bacteria</taxon>
        <taxon>Bacillati</taxon>
        <taxon>Actinomycetota</taxon>
        <taxon>Actinomycetes</taxon>
        <taxon>Propionibacteriales</taxon>
        <taxon>Propionibacteriaceae</taxon>
        <taxon>Propioniciclava</taxon>
    </lineage>
</organism>
<dbReference type="GO" id="GO:0003700">
    <property type="term" value="F:DNA-binding transcription factor activity"/>
    <property type="evidence" value="ECO:0007669"/>
    <property type="project" value="InterPro"/>
</dbReference>
<evidence type="ECO:0000313" key="6">
    <source>
        <dbReference type="Proteomes" id="UP000290624"/>
    </source>
</evidence>
<name>A0A4Q2EGR3_9ACTN</name>
<proteinExistence type="predicted"/>
<feature type="domain" description="HTH gntR-type" evidence="4">
    <location>
        <begin position="10"/>
        <end position="78"/>
    </location>
</feature>
<dbReference type="GO" id="GO:0003677">
    <property type="term" value="F:DNA binding"/>
    <property type="evidence" value="ECO:0007669"/>
    <property type="project" value="UniProtKB-KW"/>
</dbReference>
<dbReference type="SMART" id="SM00345">
    <property type="entry name" value="HTH_GNTR"/>
    <property type="match status" value="1"/>
</dbReference>
<dbReference type="PROSITE" id="PS50949">
    <property type="entry name" value="HTH_GNTR"/>
    <property type="match status" value="1"/>
</dbReference>
<evidence type="ECO:0000256" key="2">
    <source>
        <dbReference type="ARBA" id="ARBA00023125"/>
    </source>
</evidence>
<evidence type="ECO:0000256" key="1">
    <source>
        <dbReference type="ARBA" id="ARBA00023015"/>
    </source>
</evidence>
<dbReference type="PRINTS" id="PR00035">
    <property type="entry name" value="HTHGNTR"/>
</dbReference>
<dbReference type="PANTHER" id="PTHR38445:SF9">
    <property type="entry name" value="HTH-TYPE TRANSCRIPTIONAL REPRESSOR YTRA"/>
    <property type="match status" value="1"/>
</dbReference>
<dbReference type="InterPro" id="IPR036388">
    <property type="entry name" value="WH-like_DNA-bd_sf"/>
</dbReference>
<dbReference type="OrthoDB" id="4307011at2"/>